<evidence type="ECO:0000313" key="2">
    <source>
        <dbReference type="EMBL" id="PZP43269.1"/>
    </source>
</evidence>
<comment type="caution">
    <text evidence="2">The sequence shown here is derived from an EMBL/GenBank/DDBJ whole genome shotgun (WGS) entry which is preliminary data.</text>
</comment>
<dbReference type="EMBL" id="QFOI01000382">
    <property type="protein sequence ID" value="PZP43269.1"/>
    <property type="molecule type" value="Genomic_DNA"/>
</dbReference>
<keyword evidence="1" id="KW-1133">Transmembrane helix</keyword>
<protein>
    <submittedName>
        <fullName evidence="2">Rod shape-determining protein MreD</fullName>
    </submittedName>
</protein>
<organism evidence="2 3">
    <name type="scientific">Pseudopedobacter saltans</name>
    <dbReference type="NCBI Taxonomy" id="151895"/>
    <lineage>
        <taxon>Bacteria</taxon>
        <taxon>Pseudomonadati</taxon>
        <taxon>Bacteroidota</taxon>
        <taxon>Sphingobacteriia</taxon>
        <taxon>Sphingobacteriales</taxon>
        <taxon>Sphingobacteriaceae</taxon>
        <taxon>Pseudopedobacter</taxon>
    </lineage>
</organism>
<feature type="transmembrane region" description="Helical" evidence="1">
    <location>
        <begin position="35"/>
        <end position="60"/>
    </location>
</feature>
<accession>A0A2W5GML1</accession>
<reference evidence="2 3" key="1">
    <citation type="submission" date="2017-11" db="EMBL/GenBank/DDBJ databases">
        <title>Infants hospitalized years apart are colonized by the same room-sourced microbial strains.</title>
        <authorList>
            <person name="Brooks B."/>
            <person name="Olm M.R."/>
            <person name="Firek B.A."/>
            <person name="Baker R."/>
            <person name="Thomas B.C."/>
            <person name="Morowitz M.J."/>
            <person name="Banfield J.F."/>
        </authorList>
    </citation>
    <scope>NUCLEOTIDE SEQUENCE [LARGE SCALE GENOMIC DNA]</scope>
    <source>
        <strain evidence="2">S2_009_000_R2_76</strain>
    </source>
</reference>
<feature type="transmembrane region" description="Helical" evidence="1">
    <location>
        <begin position="115"/>
        <end position="135"/>
    </location>
</feature>
<gene>
    <name evidence="2" type="ORF">DI598_15970</name>
</gene>
<name>A0A2W5GML1_9SPHI</name>
<keyword evidence="1" id="KW-0812">Transmembrane</keyword>
<proteinExistence type="predicted"/>
<feature type="transmembrane region" description="Helical" evidence="1">
    <location>
        <begin position="6"/>
        <end position="23"/>
    </location>
</feature>
<dbReference type="AlphaFoldDB" id="A0A2W5GML1"/>
<evidence type="ECO:0000313" key="3">
    <source>
        <dbReference type="Proteomes" id="UP000249645"/>
    </source>
</evidence>
<keyword evidence="1" id="KW-0472">Membrane</keyword>
<dbReference type="Proteomes" id="UP000249645">
    <property type="component" value="Unassembled WGS sequence"/>
</dbReference>
<evidence type="ECO:0000256" key="1">
    <source>
        <dbReference type="SAM" id="Phobius"/>
    </source>
</evidence>
<sequence>MSLLLKNIIRFFLFIFIQVYILDKIPMISRFAKPYVYYLFLLWLPYTMPRLALLGTAFVFGLTMDYFSGTPGFHASACVLIAYLRPFLLNVLLPQEKSEISYIEPGVKSLGFPQYAAYIFILTFVHNACLVFIEWMRFGDILYFLLKVICTTAISLLLVAISELLFLRKSRFKTNSAY</sequence>
<feature type="transmembrane region" description="Helical" evidence="1">
    <location>
        <begin position="72"/>
        <end position="94"/>
    </location>
</feature>
<feature type="transmembrane region" description="Helical" evidence="1">
    <location>
        <begin position="141"/>
        <end position="166"/>
    </location>
</feature>